<organism evidence="7 8">
    <name type="scientific">Phocaeicola coprophilus</name>
    <dbReference type="NCBI Taxonomy" id="387090"/>
    <lineage>
        <taxon>Bacteria</taxon>
        <taxon>Pseudomonadati</taxon>
        <taxon>Bacteroidota</taxon>
        <taxon>Bacteroidia</taxon>
        <taxon>Bacteroidales</taxon>
        <taxon>Bacteroidaceae</taxon>
        <taxon>Phocaeicola</taxon>
    </lineage>
</organism>
<dbReference type="PIRSF" id="PIRSF038471">
    <property type="entry name" value="MreC"/>
    <property type="match status" value="1"/>
</dbReference>
<dbReference type="InterPro" id="IPR042175">
    <property type="entry name" value="Cell/Rod_MreC_2"/>
</dbReference>
<dbReference type="PANTHER" id="PTHR34138">
    <property type="entry name" value="CELL SHAPE-DETERMINING PROTEIN MREC"/>
    <property type="match status" value="1"/>
</dbReference>
<protein>
    <recommendedName>
        <fullName evidence="2 5">Cell shape-determining protein MreC</fullName>
    </recommendedName>
    <alternativeName>
        <fullName evidence="4 5">Cell shape protein MreC</fullName>
    </alternativeName>
</protein>
<dbReference type="GeneID" id="78405829"/>
<evidence type="ECO:0000313" key="8">
    <source>
        <dbReference type="Proteomes" id="UP000283855"/>
    </source>
</evidence>
<dbReference type="Proteomes" id="UP000283855">
    <property type="component" value="Unassembled WGS sequence"/>
</dbReference>
<comment type="similarity">
    <text evidence="1 5">Belongs to the MreC family.</text>
</comment>
<accession>A0A413T0F7</accession>
<evidence type="ECO:0000256" key="3">
    <source>
        <dbReference type="ARBA" id="ARBA00022960"/>
    </source>
</evidence>
<dbReference type="Gene3D" id="2.40.10.350">
    <property type="entry name" value="Rod shape-determining protein MreC, domain 2"/>
    <property type="match status" value="1"/>
</dbReference>
<evidence type="ECO:0000256" key="1">
    <source>
        <dbReference type="ARBA" id="ARBA00009369"/>
    </source>
</evidence>
<evidence type="ECO:0000256" key="5">
    <source>
        <dbReference type="PIRNR" id="PIRNR038471"/>
    </source>
</evidence>
<comment type="function">
    <text evidence="5">Involved in formation and maintenance of cell shape.</text>
</comment>
<dbReference type="InterPro" id="IPR007221">
    <property type="entry name" value="MreC"/>
</dbReference>
<dbReference type="RefSeq" id="WP_008143866.1">
    <property type="nucleotide sequence ID" value="NZ_CABJGD010000012.1"/>
</dbReference>
<dbReference type="InterPro" id="IPR055342">
    <property type="entry name" value="MreC_beta-barrel_core"/>
</dbReference>
<evidence type="ECO:0000259" key="6">
    <source>
        <dbReference type="Pfam" id="PF04085"/>
    </source>
</evidence>
<dbReference type="InterPro" id="IPR042177">
    <property type="entry name" value="Cell/Rod_1"/>
</dbReference>
<comment type="caution">
    <text evidence="7">The sequence shown here is derived from an EMBL/GenBank/DDBJ whole genome shotgun (WGS) entry which is preliminary data.</text>
</comment>
<dbReference type="GO" id="GO:0008360">
    <property type="term" value="P:regulation of cell shape"/>
    <property type="evidence" value="ECO:0007669"/>
    <property type="project" value="UniProtKB-KW"/>
</dbReference>
<sequence>MRHLIDFLLRHDHWLLFVLLEIFSITLLFRFNSYQGSVFFTCANGAAGFVHKTAEQVSQYFGLTEVNRQLTNRNIALELQVEQLSRALERFNKDTTQIASLREDALLGCQLIDAQVVNNSLTQADNYITIDKGRADGIRPEMGVISGYGVVGIVYLAGEHYSVVLPVLNSKSSISCKIRRTSYFGFLKWDGGSSRYALVKDMPRHSEFSLGDTIVTSGHSAVFPAGIPVGTVDDMTDSHDGLSYLLRVKLFTDFARLNDVCVIVPADNGEQTALEDSILMNNL</sequence>
<dbReference type="PANTHER" id="PTHR34138:SF1">
    <property type="entry name" value="CELL SHAPE-DETERMINING PROTEIN MREC"/>
    <property type="match status" value="1"/>
</dbReference>
<name>A0A413T0F7_9BACT</name>
<dbReference type="GO" id="GO:0005886">
    <property type="term" value="C:plasma membrane"/>
    <property type="evidence" value="ECO:0007669"/>
    <property type="project" value="TreeGrafter"/>
</dbReference>
<keyword evidence="3 5" id="KW-0133">Cell shape</keyword>
<feature type="domain" description="Rod shape-determining protein MreC beta-barrel core" evidence="6">
    <location>
        <begin position="116"/>
        <end position="263"/>
    </location>
</feature>
<reference evidence="7 8" key="1">
    <citation type="submission" date="2018-08" db="EMBL/GenBank/DDBJ databases">
        <title>A genome reference for cultivated species of the human gut microbiota.</title>
        <authorList>
            <person name="Zou Y."/>
            <person name="Xue W."/>
            <person name="Luo G."/>
        </authorList>
    </citation>
    <scope>NUCLEOTIDE SEQUENCE [LARGE SCALE GENOMIC DNA]</scope>
    <source>
        <strain evidence="7 8">AM42-38</strain>
    </source>
</reference>
<dbReference type="AlphaFoldDB" id="A0A413T0F7"/>
<dbReference type="EMBL" id="QSFT01000012">
    <property type="protein sequence ID" value="RHA76068.1"/>
    <property type="molecule type" value="Genomic_DNA"/>
</dbReference>
<dbReference type="Pfam" id="PF04085">
    <property type="entry name" value="MreC"/>
    <property type="match status" value="1"/>
</dbReference>
<proteinExistence type="inferred from homology"/>
<gene>
    <name evidence="7" type="ORF">DW921_07140</name>
</gene>
<evidence type="ECO:0000256" key="2">
    <source>
        <dbReference type="ARBA" id="ARBA00013855"/>
    </source>
</evidence>
<dbReference type="NCBIfam" id="NF010532">
    <property type="entry name" value="PRK13922.9-3"/>
    <property type="match status" value="1"/>
</dbReference>
<evidence type="ECO:0000256" key="4">
    <source>
        <dbReference type="ARBA" id="ARBA00032089"/>
    </source>
</evidence>
<dbReference type="Gene3D" id="2.40.10.340">
    <property type="entry name" value="Rod shape-determining protein MreC, domain 1"/>
    <property type="match status" value="1"/>
</dbReference>
<evidence type="ECO:0000313" key="7">
    <source>
        <dbReference type="EMBL" id="RHA76068.1"/>
    </source>
</evidence>